<organism evidence="1 2">
    <name type="scientific">Salix dunnii</name>
    <dbReference type="NCBI Taxonomy" id="1413687"/>
    <lineage>
        <taxon>Eukaryota</taxon>
        <taxon>Viridiplantae</taxon>
        <taxon>Streptophyta</taxon>
        <taxon>Embryophyta</taxon>
        <taxon>Tracheophyta</taxon>
        <taxon>Spermatophyta</taxon>
        <taxon>Magnoliopsida</taxon>
        <taxon>eudicotyledons</taxon>
        <taxon>Gunneridae</taxon>
        <taxon>Pentapetalae</taxon>
        <taxon>rosids</taxon>
        <taxon>fabids</taxon>
        <taxon>Malpighiales</taxon>
        <taxon>Salicaceae</taxon>
        <taxon>Saliceae</taxon>
        <taxon>Salix</taxon>
    </lineage>
</organism>
<dbReference type="EMBL" id="JADGMS010000016">
    <property type="protein sequence ID" value="KAF9667045.1"/>
    <property type="molecule type" value="Genomic_DNA"/>
</dbReference>
<reference evidence="1 2" key="1">
    <citation type="submission" date="2020-10" db="EMBL/GenBank/DDBJ databases">
        <title>Plant Genome Project.</title>
        <authorList>
            <person name="Zhang R.-G."/>
        </authorList>
    </citation>
    <scope>NUCLEOTIDE SEQUENCE [LARGE SCALE GENOMIC DNA]</scope>
    <source>
        <strain evidence="1">FAFU-HL-1</strain>
        <tissue evidence="1">Leaf</tissue>
    </source>
</reference>
<dbReference type="Proteomes" id="UP000657918">
    <property type="component" value="Chromosome 16"/>
</dbReference>
<keyword evidence="2" id="KW-1185">Reference proteome</keyword>
<protein>
    <submittedName>
        <fullName evidence="1">Uncharacterized protein</fullName>
    </submittedName>
</protein>
<accession>A0A835JH29</accession>
<comment type="caution">
    <text evidence="1">The sequence shown here is derived from an EMBL/GenBank/DDBJ whole genome shotgun (WGS) entry which is preliminary data.</text>
</comment>
<dbReference type="AlphaFoldDB" id="A0A835JH29"/>
<sequence>MIKTLSQVQCEDKCQLVKRPQLQMNKTSEADMFGGPLPYAFKLSNWRKSLNFTDLLGAVPTDHPFLRVLQWLTLAKKAIGQLGDTETGKRYSSLSQPLIERVRCEDKYQLVKRLQLQMNNTSEAGMSGGPLPYAFELSNWRKSLNFTDLLGAVPTDHPFLRVLQWLTLAKKAIGQLGDTETRKTYSSLSQSLIEIMMKTLSQVRCEDKCQLVKTPQLQMNKTSEADMFGGPLPYAFELR</sequence>
<gene>
    <name evidence="1" type="ORF">SADUNF_Sadunf16G0292100</name>
</gene>
<evidence type="ECO:0000313" key="1">
    <source>
        <dbReference type="EMBL" id="KAF9667045.1"/>
    </source>
</evidence>
<evidence type="ECO:0000313" key="2">
    <source>
        <dbReference type="Proteomes" id="UP000657918"/>
    </source>
</evidence>
<proteinExistence type="predicted"/>
<name>A0A835JH29_9ROSI</name>